<feature type="domain" description="S1 motif" evidence="8">
    <location>
        <begin position="193"/>
        <end position="261"/>
    </location>
</feature>
<dbReference type="PANTHER" id="PTHR10724">
    <property type="entry name" value="30S RIBOSOMAL PROTEIN S1"/>
    <property type="match status" value="1"/>
</dbReference>
<dbReference type="AlphaFoldDB" id="A0A934VEP3"/>
<feature type="domain" description="S1 motif" evidence="8">
    <location>
        <begin position="365"/>
        <end position="435"/>
    </location>
</feature>
<evidence type="ECO:0000259" key="8">
    <source>
        <dbReference type="PROSITE" id="PS50126"/>
    </source>
</evidence>
<keyword evidence="2" id="KW-0677">Repeat</keyword>
<dbReference type="EMBL" id="JAENII010000001">
    <property type="protein sequence ID" value="MBK1825740.1"/>
    <property type="molecule type" value="Genomic_DNA"/>
</dbReference>
<name>A0A934VEP3_9BACT</name>
<dbReference type="Pfam" id="PF00575">
    <property type="entry name" value="S1"/>
    <property type="match status" value="6"/>
</dbReference>
<feature type="domain" description="S1 motif" evidence="8">
    <location>
        <begin position="452"/>
        <end position="521"/>
    </location>
</feature>
<dbReference type="CDD" id="cd05687">
    <property type="entry name" value="S1_RPS1_repeat_ec1_hs1"/>
    <property type="match status" value="1"/>
</dbReference>
<dbReference type="InterPro" id="IPR050437">
    <property type="entry name" value="Ribos_protein_bS1-like"/>
</dbReference>
<evidence type="ECO:0000256" key="4">
    <source>
        <dbReference type="ARBA" id="ARBA00022980"/>
    </source>
</evidence>
<dbReference type="GO" id="GO:0022627">
    <property type="term" value="C:cytosolic small ribosomal subunit"/>
    <property type="evidence" value="ECO:0007669"/>
    <property type="project" value="TreeGrafter"/>
</dbReference>
<comment type="similarity">
    <text evidence="1 7">Belongs to the bacterial ribosomal protein bS1 family.</text>
</comment>
<dbReference type="NCBIfam" id="TIGR00717">
    <property type="entry name" value="rpsA"/>
    <property type="match status" value="1"/>
</dbReference>
<evidence type="ECO:0000313" key="10">
    <source>
        <dbReference type="Proteomes" id="UP000658278"/>
    </source>
</evidence>
<proteinExistence type="inferred from homology"/>
<keyword evidence="4 7" id="KW-0689">Ribosomal protein</keyword>
<dbReference type="InterPro" id="IPR003029">
    <property type="entry name" value="S1_domain"/>
</dbReference>
<feature type="domain" description="S1 motif" evidence="8">
    <location>
        <begin position="278"/>
        <end position="348"/>
    </location>
</feature>
<keyword evidence="3 7" id="KW-0694">RNA-binding</keyword>
<evidence type="ECO:0000313" key="9">
    <source>
        <dbReference type="EMBL" id="MBK1825740.1"/>
    </source>
</evidence>
<feature type="domain" description="S1 motif" evidence="8">
    <location>
        <begin position="107"/>
        <end position="172"/>
    </location>
</feature>
<organism evidence="9 10">
    <name type="scientific">Haloferula rosea</name>
    <dbReference type="NCBI Taxonomy" id="490093"/>
    <lineage>
        <taxon>Bacteria</taxon>
        <taxon>Pseudomonadati</taxon>
        <taxon>Verrucomicrobiota</taxon>
        <taxon>Verrucomicrobiia</taxon>
        <taxon>Verrucomicrobiales</taxon>
        <taxon>Verrucomicrobiaceae</taxon>
        <taxon>Haloferula</taxon>
    </lineage>
</organism>
<dbReference type="GO" id="GO:0003735">
    <property type="term" value="F:structural constituent of ribosome"/>
    <property type="evidence" value="ECO:0007669"/>
    <property type="project" value="InterPro"/>
</dbReference>
<dbReference type="InterPro" id="IPR000110">
    <property type="entry name" value="Ribosomal_bS1"/>
</dbReference>
<comment type="caution">
    <text evidence="9">The sequence shown here is derived from an EMBL/GenBank/DDBJ whole genome shotgun (WGS) entry which is preliminary data.</text>
</comment>
<dbReference type="FunFam" id="2.40.50.140:FF:000011">
    <property type="entry name" value="30S ribosomal protein S1"/>
    <property type="match status" value="2"/>
</dbReference>
<feature type="domain" description="S1 motif" evidence="8">
    <location>
        <begin position="27"/>
        <end position="89"/>
    </location>
</feature>
<dbReference type="RefSeq" id="WP_200275709.1">
    <property type="nucleotide sequence ID" value="NZ_JAENII010000001.1"/>
</dbReference>
<dbReference type="GO" id="GO:0003729">
    <property type="term" value="F:mRNA binding"/>
    <property type="evidence" value="ECO:0007669"/>
    <property type="project" value="TreeGrafter"/>
</dbReference>
<dbReference type="FunFam" id="2.40.50.140:FF:000103">
    <property type="entry name" value="protein RRP5 homolog"/>
    <property type="match status" value="1"/>
</dbReference>
<evidence type="ECO:0000256" key="7">
    <source>
        <dbReference type="PIRNR" id="PIRNR002111"/>
    </source>
</evidence>
<dbReference type="Proteomes" id="UP000658278">
    <property type="component" value="Unassembled WGS sequence"/>
</dbReference>
<keyword evidence="10" id="KW-1185">Reference proteome</keyword>
<comment type="function">
    <text evidence="6 7">Binds mRNA; thus facilitating recognition of the initiation point. It is needed to translate mRNA with a short Shine-Dalgarno (SD) purine-rich sequence.</text>
</comment>
<dbReference type="SUPFAM" id="SSF50249">
    <property type="entry name" value="Nucleic acid-binding proteins"/>
    <property type="match status" value="6"/>
</dbReference>
<dbReference type="PANTHER" id="PTHR10724:SF7">
    <property type="entry name" value="SMALL RIBOSOMAL SUBUNIT PROTEIN BS1C"/>
    <property type="match status" value="1"/>
</dbReference>
<keyword evidence="5 7" id="KW-0687">Ribonucleoprotein</keyword>
<evidence type="ECO:0000256" key="5">
    <source>
        <dbReference type="ARBA" id="ARBA00023274"/>
    </source>
</evidence>
<evidence type="ECO:0000256" key="2">
    <source>
        <dbReference type="ARBA" id="ARBA00022737"/>
    </source>
</evidence>
<dbReference type="InterPro" id="IPR035104">
    <property type="entry name" value="Ribosomal_protein_S1-like"/>
</dbReference>
<evidence type="ECO:0000256" key="3">
    <source>
        <dbReference type="ARBA" id="ARBA00022884"/>
    </source>
</evidence>
<dbReference type="CDD" id="cd05688">
    <property type="entry name" value="S1_RPS1_repeat_ec3"/>
    <property type="match status" value="1"/>
</dbReference>
<dbReference type="InterPro" id="IPR012340">
    <property type="entry name" value="NA-bd_OB-fold"/>
</dbReference>
<dbReference type="Gene3D" id="2.40.50.140">
    <property type="entry name" value="Nucleic acid-binding proteins"/>
    <property type="match status" value="6"/>
</dbReference>
<dbReference type="CDD" id="cd04465">
    <property type="entry name" value="S1_RPS1_repeat_ec2_hs2"/>
    <property type="match status" value="1"/>
</dbReference>
<evidence type="ECO:0000256" key="6">
    <source>
        <dbReference type="ARBA" id="ARBA00025604"/>
    </source>
</evidence>
<dbReference type="SMART" id="SM00316">
    <property type="entry name" value="S1"/>
    <property type="match status" value="6"/>
</dbReference>
<accession>A0A934VEP3</accession>
<gene>
    <name evidence="9" type="primary">rpsA</name>
    <name evidence="9" type="ORF">JIN81_01805</name>
</gene>
<dbReference type="PROSITE" id="PS50126">
    <property type="entry name" value="S1"/>
    <property type="match status" value="6"/>
</dbReference>
<protein>
    <recommendedName>
        <fullName evidence="7">30S ribosomal protein S1</fullName>
    </recommendedName>
</protein>
<reference evidence="9" key="1">
    <citation type="submission" date="2021-01" db="EMBL/GenBank/DDBJ databases">
        <title>Modified the classification status of verrucomicrobia.</title>
        <authorList>
            <person name="Feng X."/>
        </authorList>
    </citation>
    <scope>NUCLEOTIDE SEQUENCE</scope>
    <source>
        <strain evidence="9">KCTC 22201</strain>
    </source>
</reference>
<sequence>MSTAVLENTNTELSELIDSKFREFSENSIVKGTIIEIRPQVVLVDIGYKSEGTIMASEFEDEDIEVGDEVEVLLEKLENDEGMVVLSKEKAAHKQNWEKIVRVYEDGGLVRGKVKAVVKGGLTVNVGVEAFLPGSQVDIIPPKDLTEYVGNIYEFKIVKVNDDRKNIVLSRREVIEAERAELRQRFLQTVKIGDKVTGAVKNITDFGAFVDLQGMDGLLHVTDMSWGRINHPSEMLMIGQPVEVMILDVDREKERVSLGLKQMTDNPWEDIERKYQIGTNVKGKITKLLPYGAFVELERGVEGLVHVSELSWVKRITRPSDVLEIDQEIEAVVLGISIEEQKISLGVRQLEPNPWDEIELRYPIGATIKGPVRNLTAYGAFVELEEGIDGMVHVSDMSWTRKINHPSEVLKKNDEVEAIVLSIDKANQRVSLGVKQLEDDPWSLIDDRFKVGDLVKGTVAKIASFGAFVSLDGDIDGLIHISQLSEDHVEKVKDVIKVGDEIEARVIKVDKVERRIGLSIKAVSYSEEELKKESASFESLRPSSEMVGLEQAFNLATAAAEEWSPSSEDEDEQG</sequence>
<dbReference type="PRINTS" id="PR00681">
    <property type="entry name" value="RIBOSOMALS1"/>
</dbReference>
<dbReference type="PIRSF" id="PIRSF002111">
    <property type="entry name" value="RpsA"/>
    <property type="match status" value="1"/>
</dbReference>
<dbReference type="GO" id="GO:0006412">
    <property type="term" value="P:translation"/>
    <property type="evidence" value="ECO:0007669"/>
    <property type="project" value="InterPro"/>
</dbReference>
<evidence type="ECO:0000256" key="1">
    <source>
        <dbReference type="ARBA" id="ARBA00006767"/>
    </source>
</evidence>